<dbReference type="AlphaFoldDB" id="A0A8K0MMV8"/>
<evidence type="ECO:0000256" key="6">
    <source>
        <dbReference type="ARBA" id="ARBA00022932"/>
    </source>
</evidence>
<dbReference type="InterPro" id="IPR036397">
    <property type="entry name" value="RNaseH_sf"/>
</dbReference>
<keyword evidence="7" id="KW-0238">DNA-binding</keyword>
<evidence type="ECO:0000256" key="1">
    <source>
        <dbReference type="ARBA" id="ARBA00005755"/>
    </source>
</evidence>
<evidence type="ECO:0000256" key="3">
    <source>
        <dbReference type="ARBA" id="ARBA00022679"/>
    </source>
</evidence>
<evidence type="ECO:0000256" key="8">
    <source>
        <dbReference type="ARBA" id="ARBA00049244"/>
    </source>
</evidence>
<dbReference type="Pfam" id="PF03175">
    <property type="entry name" value="DNA_pol_B_2"/>
    <property type="match status" value="1"/>
</dbReference>
<dbReference type="Gene3D" id="3.30.420.10">
    <property type="entry name" value="Ribonuclease H-like superfamily/Ribonuclease H"/>
    <property type="match status" value="1"/>
</dbReference>
<dbReference type="OrthoDB" id="1738079at2759"/>
<comment type="similarity">
    <text evidence="1">Belongs to the DNA polymerase type-B family.</text>
</comment>
<dbReference type="Proteomes" id="UP000796880">
    <property type="component" value="Unassembled WGS sequence"/>
</dbReference>
<evidence type="ECO:0000256" key="4">
    <source>
        <dbReference type="ARBA" id="ARBA00022695"/>
    </source>
</evidence>
<gene>
    <name evidence="10" type="ORF">FNV43_RR07345</name>
</gene>
<evidence type="ECO:0000256" key="7">
    <source>
        <dbReference type="ARBA" id="ARBA00023125"/>
    </source>
</evidence>
<dbReference type="GO" id="GO:0003677">
    <property type="term" value="F:DNA binding"/>
    <property type="evidence" value="ECO:0007669"/>
    <property type="project" value="UniProtKB-KW"/>
</dbReference>
<dbReference type="EC" id="2.7.7.7" evidence="2"/>
<keyword evidence="3" id="KW-0808">Transferase</keyword>
<dbReference type="SUPFAM" id="SSF53098">
    <property type="entry name" value="Ribonuclease H-like"/>
    <property type="match status" value="1"/>
</dbReference>
<evidence type="ECO:0000256" key="2">
    <source>
        <dbReference type="ARBA" id="ARBA00012417"/>
    </source>
</evidence>
<evidence type="ECO:0000259" key="9">
    <source>
        <dbReference type="Pfam" id="PF03175"/>
    </source>
</evidence>
<name>A0A8K0MMV8_9ROSA</name>
<evidence type="ECO:0000256" key="5">
    <source>
        <dbReference type="ARBA" id="ARBA00022705"/>
    </source>
</evidence>
<sequence>MVCPSEEFNEIMIDTYFSEDYSIILDSFEERSTKILYDLVLRISMIVKQEQSTLTIYFHNFSRFVGILLLKHLAFHHKSNKLKPLIVNNRLYKLVVYSCKKMLFLFKDSLNLHPGKLDELAKNLCPGLGPKGYIPYDDVRLSNLASQSHSLTAMSSYHAIMPCHHAMPLCHVIIPHHHQD</sequence>
<accession>A0A8K0MMV8</accession>
<dbReference type="InterPro" id="IPR004868">
    <property type="entry name" value="DNA-dir_DNA_pol_B_mt/vir"/>
</dbReference>
<evidence type="ECO:0000313" key="11">
    <source>
        <dbReference type="Proteomes" id="UP000796880"/>
    </source>
</evidence>
<reference evidence="10" key="1">
    <citation type="submission" date="2020-03" db="EMBL/GenBank/DDBJ databases">
        <title>A high-quality chromosome-level genome assembly of a woody plant with both climbing and erect habits, Rhamnella rubrinervis.</title>
        <authorList>
            <person name="Lu Z."/>
            <person name="Yang Y."/>
            <person name="Zhu X."/>
            <person name="Sun Y."/>
        </authorList>
    </citation>
    <scope>NUCLEOTIDE SEQUENCE</scope>
    <source>
        <strain evidence="10">BYM</strain>
        <tissue evidence="10">Leaf</tissue>
    </source>
</reference>
<keyword evidence="5" id="KW-0235">DNA replication</keyword>
<dbReference type="InterPro" id="IPR012337">
    <property type="entry name" value="RNaseH-like_sf"/>
</dbReference>
<comment type="catalytic activity">
    <reaction evidence="8">
        <text>DNA(n) + a 2'-deoxyribonucleoside 5'-triphosphate = DNA(n+1) + diphosphate</text>
        <dbReference type="Rhea" id="RHEA:22508"/>
        <dbReference type="Rhea" id="RHEA-COMP:17339"/>
        <dbReference type="Rhea" id="RHEA-COMP:17340"/>
        <dbReference type="ChEBI" id="CHEBI:33019"/>
        <dbReference type="ChEBI" id="CHEBI:61560"/>
        <dbReference type="ChEBI" id="CHEBI:173112"/>
        <dbReference type="EC" id="2.7.7.7"/>
    </reaction>
</comment>
<evidence type="ECO:0000313" key="10">
    <source>
        <dbReference type="EMBL" id="KAF3451250.1"/>
    </source>
</evidence>
<keyword evidence="6" id="KW-0239">DNA-directed DNA polymerase</keyword>
<dbReference type="GO" id="GO:0006260">
    <property type="term" value="P:DNA replication"/>
    <property type="evidence" value="ECO:0007669"/>
    <property type="project" value="UniProtKB-KW"/>
</dbReference>
<dbReference type="GO" id="GO:0000166">
    <property type="term" value="F:nucleotide binding"/>
    <property type="evidence" value="ECO:0007669"/>
    <property type="project" value="InterPro"/>
</dbReference>
<proteinExistence type="inferred from homology"/>
<keyword evidence="11" id="KW-1185">Reference proteome</keyword>
<organism evidence="10 11">
    <name type="scientific">Rhamnella rubrinervis</name>
    <dbReference type="NCBI Taxonomy" id="2594499"/>
    <lineage>
        <taxon>Eukaryota</taxon>
        <taxon>Viridiplantae</taxon>
        <taxon>Streptophyta</taxon>
        <taxon>Embryophyta</taxon>
        <taxon>Tracheophyta</taxon>
        <taxon>Spermatophyta</taxon>
        <taxon>Magnoliopsida</taxon>
        <taxon>eudicotyledons</taxon>
        <taxon>Gunneridae</taxon>
        <taxon>Pentapetalae</taxon>
        <taxon>rosids</taxon>
        <taxon>fabids</taxon>
        <taxon>Rosales</taxon>
        <taxon>Rhamnaceae</taxon>
        <taxon>rhamnoid group</taxon>
        <taxon>Rhamneae</taxon>
        <taxon>Rhamnella</taxon>
    </lineage>
</organism>
<comment type="caution">
    <text evidence="10">The sequence shown here is derived from an EMBL/GenBank/DDBJ whole genome shotgun (WGS) entry which is preliminary data.</text>
</comment>
<dbReference type="EMBL" id="VOIH02000003">
    <property type="protein sequence ID" value="KAF3451250.1"/>
    <property type="molecule type" value="Genomic_DNA"/>
</dbReference>
<protein>
    <recommendedName>
        <fullName evidence="2">DNA-directed DNA polymerase</fullName>
        <ecNumber evidence="2">2.7.7.7</ecNumber>
    </recommendedName>
</protein>
<dbReference type="GO" id="GO:0003887">
    <property type="term" value="F:DNA-directed DNA polymerase activity"/>
    <property type="evidence" value="ECO:0007669"/>
    <property type="project" value="UniProtKB-KW"/>
</dbReference>
<feature type="domain" description="DNA-directed DNA polymerase family B mitochondria/virus" evidence="9">
    <location>
        <begin position="52"/>
        <end position="142"/>
    </location>
</feature>
<keyword evidence="4" id="KW-0548">Nucleotidyltransferase</keyword>